<evidence type="ECO:0008006" key="3">
    <source>
        <dbReference type="Google" id="ProtNLM"/>
    </source>
</evidence>
<protein>
    <recommendedName>
        <fullName evidence="3">Integral membrane protein</fullName>
    </recommendedName>
</protein>
<reference evidence="2" key="1">
    <citation type="journal article" date="2019" name="Int. J. Syst. Evol. Microbiol.">
        <title>The Global Catalogue of Microorganisms (GCM) 10K type strain sequencing project: providing services to taxonomists for standard genome sequencing and annotation.</title>
        <authorList>
            <consortium name="The Broad Institute Genomics Platform"/>
            <consortium name="The Broad Institute Genome Sequencing Center for Infectious Disease"/>
            <person name="Wu L."/>
            <person name="Ma J."/>
        </authorList>
    </citation>
    <scope>NUCLEOTIDE SEQUENCE [LARGE SCALE GENOMIC DNA]</scope>
    <source>
        <strain evidence="2">CGMCC 4.7035</strain>
    </source>
</reference>
<dbReference type="PANTHER" id="PTHR42305:SF1">
    <property type="entry name" value="MEMBRANE PROTEIN RV1733C-RELATED"/>
    <property type="match status" value="1"/>
</dbReference>
<comment type="caution">
    <text evidence="1">The sequence shown here is derived from an EMBL/GenBank/DDBJ whole genome shotgun (WGS) entry which is preliminary data.</text>
</comment>
<keyword evidence="2" id="KW-1185">Reference proteome</keyword>
<proteinExistence type="predicted"/>
<evidence type="ECO:0000313" key="1">
    <source>
        <dbReference type="EMBL" id="MFC3572301.1"/>
    </source>
</evidence>
<dbReference type="Proteomes" id="UP001595701">
    <property type="component" value="Unassembled WGS sequence"/>
</dbReference>
<accession>A0ABV7S7Q7</accession>
<dbReference type="PANTHER" id="PTHR42305">
    <property type="entry name" value="MEMBRANE PROTEIN RV1733C-RELATED"/>
    <property type="match status" value="1"/>
</dbReference>
<evidence type="ECO:0000313" key="2">
    <source>
        <dbReference type="Proteomes" id="UP001595701"/>
    </source>
</evidence>
<dbReference type="EMBL" id="JBHRWR010000002">
    <property type="protein sequence ID" value="MFC3572301.1"/>
    <property type="molecule type" value="Genomic_DNA"/>
</dbReference>
<dbReference type="RefSeq" id="WP_310772205.1">
    <property type="nucleotide sequence ID" value="NZ_JBHRWR010000002.1"/>
</dbReference>
<dbReference type="InterPro" id="IPR039708">
    <property type="entry name" value="MT1774/Rv1733c-like"/>
</dbReference>
<gene>
    <name evidence="1" type="ORF">ACFOZ0_03170</name>
</gene>
<sequence length="199" mass="21695">MTTARRGRPGAPAVRWWRWRRSPLRRRSDVVEAWIVLAAWLFALVAGVCAGLATADAVDQRFVRQRAERRAVRAVLVRDAPEHTDAREVGGRRVLADVRWTAADGSLRQTRTRVTPGTAAGTRITLWTDRQGVLRGRPVAPAEAAVTAVTFGALAAGAAGGGVGWAGTRAVRLCVDRRRMEQWAKEWARLDSRADPGAG</sequence>
<organism evidence="1 2">
    <name type="scientific">Streptomyces yaanensis</name>
    <dbReference type="NCBI Taxonomy" id="1142239"/>
    <lineage>
        <taxon>Bacteria</taxon>
        <taxon>Bacillati</taxon>
        <taxon>Actinomycetota</taxon>
        <taxon>Actinomycetes</taxon>
        <taxon>Kitasatosporales</taxon>
        <taxon>Streptomycetaceae</taxon>
        <taxon>Streptomyces</taxon>
    </lineage>
</organism>
<name>A0ABV7S7Q7_9ACTN</name>